<feature type="transmembrane region" description="Helical" evidence="6">
    <location>
        <begin position="291"/>
        <end position="310"/>
    </location>
</feature>
<sequence length="788" mass="88059">MKTTNIKLAIRSIRKNKVHSGISILGLGIGLGCIMLLALLYIHDTSFDRFIPQHKNVYRITRGNSCQTAYPLAEMLNDENPLVDKTFRYYQKAEIEIKKGSNEIVADERCAFADASMFDVLGIEFKVGVPCASRTEIVISEKMARKYFAKQNAIGKELLVRLNEDFIPLTVCGVYTNFPSNSTLAPEFVADVELSGEALGFSQKMFGDFNKGYDAFKNWDRSLFYTYVRLLPDAKPAELPQFLEKYKMLTSNEKRREMDFGLQAVKDIYLKSDNLGGSFYSRLGNAKDLKYYLGIALLILLIAVINYIFLTRAKIESRLKEIGSQKALGASQSVLGKQIVMESNIVALLSLIPALGVITLGIPFVNKTMNQTINLDEILMWKTGLVFIATVLLTGTLSGIFIASGTIQIPSVLLLKGKKSATPKTTVWNSAILSVHFTIFIVLISSVFTLQKQLHFALTNFKGINPENVLVFELNSDELSKQYQYIENEVDKIPGVLVSAGSSFIPPFNNFLPLSLADKNGEKIRFDGLIMGKGMIELLEIDVIDGETFGDYNPENRSIIFNESAAKQYNLKAGELFSGLRVGAIVKDFNAHSLRDLIQPMAIIQQHPEKMRLFVIKTNGLNNASILTSVTEIFKTISPDKIVNSYMLTDQINQFYTQEQNQAQLISAFSLLAILLSVMGLLGMTLISITRKTKEIGVRKVNGAKISEVMVMLNIDLVKWVVVAIVIATPLAFYVMNKWLESFAYKTTLSWWIFALSGLLALGITLLTVSWQSWRAATRNPVEALRYE</sequence>
<gene>
    <name evidence="9" type="ORF">OU798_02905</name>
</gene>
<keyword evidence="10" id="KW-1185">Reference proteome</keyword>
<evidence type="ECO:0000313" key="9">
    <source>
        <dbReference type="EMBL" id="MCY1719271.1"/>
    </source>
</evidence>
<feature type="domain" description="ABC3 transporter permease C-terminal" evidence="7">
    <location>
        <begin position="668"/>
        <end position="781"/>
    </location>
</feature>
<dbReference type="PANTHER" id="PTHR30572:SF18">
    <property type="entry name" value="ABC-TYPE MACROLIDE FAMILY EXPORT SYSTEM PERMEASE COMPONENT 2"/>
    <property type="match status" value="1"/>
</dbReference>
<dbReference type="InterPro" id="IPR025857">
    <property type="entry name" value="MacB_PCD"/>
</dbReference>
<dbReference type="InterPro" id="IPR050250">
    <property type="entry name" value="Macrolide_Exporter_MacB"/>
</dbReference>
<dbReference type="EMBL" id="JAPOHD010000005">
    <property type="protein sequence ID" value="MCY1719271.1"/>
    <property type="molecule type" value="Genomic_DNA"/>
</dbReference>
<evidence type="ECO:0000259" key="8">
    <source>
        <dbReference type="Pfam" id="PF12704"/>
    </source>
</evidence>
<keyword evidence="4 6" id="KW-1133">Transmembrane helix</keyword>
<reference evidence="9" key="1">
    <citation type="submission" date="2022-11" db="EMBL/GenBank/DDBJ databases">
        <title>Marilongibacter aestuarii gen. nov., sp. nov., isolated from tidal flat sediment.</title>
        <authorList>
            <person name="Jiayan W."/>
        </authorList>
    </citation>
    <scope>NUCLEOTIDE SEQUENCE</scope>
    <source>
        <strain evidence="9">Z1-6</strain>
    </source>
</reference>
<name>A0A9X3F2B8_9BACT</name>
<evidence type="ECO:0000256" key="3">
    <source>
        <dbReference type="ARBA" id="ARBA00022692"/>
    </source>
</evidence>
<feature type="transmembrane region" description="Helical" evidence="6">
    <location>
        <begin position="345"/>
        <end position="365"/>
    </location>
</feature>
<keyword evidence="5 6" id="KW-0472">Membrane</keyword>
<feature type="domain" description="ABC3 transporter permease C-terminal" evidence="7">
    <location>
        <begin position="295"/>
        <end position="403"/>
    </location>
</feature>
<comment type="caution">
    <text evidence="9">The sequence shown here is derived from an EMBL/GenBank/DDBJ whole genome shotgun (WGS) entry which is preliminary data.</text>
</comment>
<dbReference type="Pfam" id="PF12704">
    <property type="entry name" value="MacB_PCD"/>
    <property type="match status" value="1"/>
</dbReference>
<feature type="transmembrane region" description="Helical" evidence="6">
    <location>
        <begin position="21"/>
        <end position="42"/>
    </location>
</feature>
<evidence type="ECO:0000256" key="6">
    <source>
        <dbReference type="SAM" id="Phobius"/>
    </source>
</evidence>
<proteinExistence type="predicted"/>
<keyword evidence="2" id="KW-1003">Cell membrane</keyword>
<feature type="transmembrane region" description="Helical" evidence="6">
    <location>
        <begin position="427"/>
        <end position="450"/>
    </location>
</feature>
<dbReference type="InterPro" id="IPR003838">
    <property type="entry name" value="ABC3_permease_C"/>
</dbReference>
<keyword evidence="3 6" id="KW-0812">Transmembrane</keyword>
<dbReference type="GO" id="GO:0005886">
    <property type="term" value="C:plasma membrane"/>
    <property type="evidence" value="ECO:0007669"/>
    <property type="project" value="UniProtKB-SubCell"/>
</dbReference>
<dbReference type="RefSeq" id="WP_343331606.1">
    <property type="nucleotide sequence ID" value="NZ_JAPOHD010000005.1"/>
</dbReference>
<dbReference type="Pfam" id="PF02687">
    <property type="entry name" value="FtsX"/>
    <property type="match status" value="2"/>
</dbReference>
<evidence type="ECO:0000256" key="2">
    <source>
        <dbReference type="ARBA" id="ARBA00022475"/>
    </source>
</evidence>
<evidence type="ECO:0000256" key="1">
    <source>
        <dbReference type="ARBA" id="ARBA00004651"/>
    </source>
</evidence>
<evidence type="ECO:0000256" key="4">
    <source>
        <dbReference type="ARBA" id="ARBA00022989"/>
    </source>
</evidence>
<dbReference type="Proteomes" id="UP001145087">
    <property type="component" value="Unassembled WGS sequence"/>
</dbReference>
<feature type="transmembrane region" description="Helical" evidence="6">
    <location>
        <begin position="717"/>
        <end position="737"/>
    </location>
</feature>
<feature type="domain" description="MacB-like periplasmic core" evidence="8">
    <location>
        <begin position="20"/>
        <end position="189"/>
    </location>
</feature>
<evidence type="ECO:0000256" key="5">
    <source>
        <dbReference type="ARBA" id="ARBA00023136"/>
    </source>
</evidence>
<evidence type="ECO:0000313" key="10">
    <source>
        <dbReference type="Proteomes" id="UP001145087"/>
    </source>
</evidence>
<dbReference type="GO" id="GO:0022857">
    <property type="term" value="F:transmembrane transporter activity"/>
    <property type="evidence" value="ECO:0007669"/>
    <property type="project" value="TreeGrafter"/>
</dbReference>
<dbReference type="AlphaFoldDB" id="A0A9X3F2B8"/>
<comment type="subcellular location">
    <subcellularLocation>
        <location evidence="1">Cell membrane</location>
        <topology evidence="1">Multi-pass membrane protein</topology>
    </subcellularLocation>
</comment>
<organism evidence="9 10">
    <name type="scientific">Draconibacterium aestuarii</name>
    <dbReference type="NCBI Taxonomy" id="2998507"/>
    <lineage>
        <taxon>Bacteria</taxon>
        <taxon>Pseudomonadati</taxon>
        <taxon>Bacteroidota</taxon>
        <taxon>Bacteroidia</taxon>
        <taxon>Marinilabiliales</taxon>
        <taxon>Prolixibacteraceae</taxon>
        <taxon>Draconibacterium</taxon>
    </lineage>
</organism>
<feature type="transmembrane region" description="Helical" evidence="6">
    <location>
        <begin position="665"/>
        <end position="689"/>
    </location>
</feature>
<feature type="transmembrane region" description="Helical" evidence="6">
    <location>
        <begin position="385"/>
        <end position="415"/>
    </location>
</feature>
<evidence type="ECO:0000259" key="7">
    <source>
        <dbReference type="Pfam" id="PF02687"/>
    </source>
</evidence>
<protein>
    <submittedName>
        <fullName evidence="9">ABC transporter permease</fullName>
    </submittedName>
</protein>
<feature type="transmembrane region" description="Helical" evidence="6">
    <location>
        <begin position="749"/>
        <end position="769"/>
    </location>
</feature>
<accession>A0A9X3F2B8</accession>
<dbReference type="PANTHER" id="PTHR30572">
    <property type="entry name" value="MEMBRANE COMPONENT OF TRANSPORTER-RELATED"/>
    <property type="match status" value="1"/>
</dbReference>
<dbReference type="PROSITE" id="PS51257">
    <property type="entry name" value="PROKAR_LIPOPROTEIN"/>
    <property type="match status" value="1"/>
</dbReference>